<dbReference type="AlphaFoldDB" id="A0A8E2JCA8"/>
<dbReference type="Proteomes" id="UP000250266">
    <property type="component" value="Unassembled WGS sequence"/>
</dbReference>
<protein>
    <submittedName>
        <fullName evidence="2">Alpha/beta-hydrolase</fullName>
    </submittedName>
</protein>
<dbReference type="OrthoDB" id="408373at2759"/>
<accession>A0A8E2JCA8</accession>
<reference evidence="2 3" key="1">
    <citation type="journal article" date="2016" name="Nat. Commun.">
        <title>Ectomycorrhizal ecology is imprinted in the genome of the dominant symbiotic fungus Cenococcum geophilum.</title>
        <authorList>
            <consortium name="DOE Joint Genome Institute"/>
            <person name="Peter M."/>
            <person name="Kohler A."/>
            <person name="Ohm R.A."/>
            <person name="Kuo A."/>
            <person name="Krutzmann J."/>
            <person name="Morin E."/>
            <person name="Arend M."/>
            <person name="Barry K.W."/>
            <person name="Binder M."/>
            <person name="Choi C."/>
            <person name="Clum A."/>
            <person name="Copeland A."/>
            <person name="Grisel N."/>
            <person name="Haridas S."/>
            <person name="Kipfer T."/>
            <person name="LaButti K."/>
            <person name="Lindquist E."/>
            <person name="Lipzen A."/>
            <person name="Maire R."/>
            <person name="Meier B."/>
            <person name="Mihaltcheva S."/>
            <person name="Molinier V."/>
            <person name="Murat C."/>
            <person name="Poggeler S."/>
            <person name="Quandt C.A."/>
            <person name="Sperisen C."/>
            <person name="Tritt A."/>
            <person name="Tisserant E."/>
            <person name="Crous P.W."/>
            <person name="Henrissat B."/>
            <person name="Nehls U."/>
            <person name="Egli S."/>
            <person name="Spatafora J.W."/>
            <person name="Grigoriev I.V."/>
            <person name="Martin F.M."/>
        </authorList>
    </citation>
    <scope>NUCLEOTIDE SEQUENCE [LARGE SCALE GENOMIC DNA]</scope>
    <source>
        <strain evidence="2 3">CBS 459.81</strain>
    </source>
</reference>
<sequence length="304" mass="34069">MGLFSFFLPSPGRISRFRPTGYVYTKTTNGHEIAFTDYGYTHDGPALVTFSGWNQDHRGWNDLIPYLMVHYRIISICFRGHGPNRDPVEDFGFADHAQDVLALLDALGVDRFIALAASHGAWAAMELAEMVGRERMPALMMLDLAMGEPSPQFLKALKGMQSPDAWRPTVLALFRQWGSGIPKISVAAQGLLNLGGFGYETWARSGRTIEEAYRTWGTPFGRMKQLSDPPLIHHVYSGTNGADYEPLHESFKQEHLEWFTYYRAKGKTHAPHIENPSLVSKQTKLLVERALKRTAPLAQSTKSG</sequence>
<name>A0A8E2JCA8_9PEZI</name>
<evidence type="ECO:0000259" key="1">
    <source>
        <dbReference type="Pfam" id="PF00561"/>
    </source>
</evidence>
<dbReference type="GO" id="GO:0016020">
    <property type="term" value="C:membrane"/>
    <property type="evidence" value="ECO:0007669"/>
    <property type="project" value="TreeGrafter"/>
</dbReference>
<dbReference type="EMBL" id="KV745140">
    <property type="protein sequence ID" value="OCK77279.1"/>
    <property type="molecule type" value="Genomic_DNA"/>
</dbReference>
<dbReference type="InterPro" id="IPR050266">
    <property type="entry name" value="AB_hydrolase_sf"/>
</dbReference>
<keyword evidence="2" id="KW-0378">Hydrolase</keyword>
<dbReference type="Gene3D" id="1.10.210.20">
    <property type="match status" value="1"/>
</dbReference>
<proteinExistence type="predicted"/>
<feature type="domain" description="AB hydrolase-1" evidence="1">
    <location>
        <begin position="45"/>
        <end position="177"/>
    </location>
</feature>
<keyword evidence="3" id="KW-1185">Reference proteome</keyword>
<dbReference type="InterPro" id="IPR029058">
    <property type="entry name" value="AB_hydrolase_fold"/>
</dbReference>
<organism evidence="2 3">
    <name type="scientific">Lepidopterella palustris CBS 459.81</name>
    <dbReference type="NCBI Taxonomy" id="1314670"/>
    <lineage>
        <taxon>Eukaryota</taxon>
        <taxon>Fungi</taxon>
        <taxon>Dikarya</taxon>
        <taxon>Ascomycota</taxon>
        <taxon>Pezizomycotina</taxon>
        <taxon>Dothideomycetes</taxon>
        <taxon>Pleosporomycetidae</taxon>
        <taxon>Mytilinidiales</taxon>
        <taxon>Argynnaceae</taxon>
        <taxon>Lepidopterella</taxon>
    </lineage>
</organism>
<dbReference type="Gene3D" id="3.40.50.1820">
    <property type="entry name" value="alpha/beta hydrolase"/>
    <property type="match status" value="1"/>
</dbReference>
<dbReference type="InterPro" id="IPR000073">
    <property type="entry name" value="AB_hydrolase_1"/>
</dbReference>
<dbReference type="PANTHER" id="PTHR43798">
    <property type="entry name" value="MONOACYLGLYCEROL LIPASE"/>
    <property type="match status" value="1"/>
</dbReference>
<evidence type="ECO:0000313" key="3">
    <source>
        <dbReference type="Proteomes" id="UP000250266"/>
    </source>
</evidence>
<dbReference type="Pfam" id="PF00561">
    <property type="entry name" value="Abhydrolase_1"/>
    <property type="match status" value="1"/>
</dbReference>
<dbReference type="PANTHER" id="PTHR43798:SF33">
    <property type="entry name" value="HYDROLASE, PUTATIVE (AFU_ORTHOLOGUE AFUA_2G14860)-RELATED"/>
    <property type="match status" value="1"/>
</dbReference>
<gene>
    <name evidence="2" type="ORF">K432DRAFT_395738</name>
</gene>
<evidence type="ECO:0000313" key="2">
    <source>
        <dbReference type="EMBL" id="OCK77279.1"/>
    </source>
</evidence>
<dbReference type="GO" id="GO:0016787">
    <property type="term" value="F:hydrolase activity"/>
    <property type="evidence" value="ECO:0007669"/>
    <property type="project" value="UniProtKB-KW"/>
</dbReference>
<dbReference type="SUPFAM" id="SSF53474">
    <property type="entry name" value="alpha/beta-Hydrolases"/>
    <property type="match status" value="1"/>
</dbReference>